<protein>
    <submittedName>
        <fullName evidence="1">Uncharacterized protein</fullName>
    </submittedName>
</protein>
<dbReference type="PATRIC" id="fig|1227493.4.peg.3084"/>
<dbReference type="OrthoDB" id="105426at2157"/>
<sequence length="62" mass="7351">MSAEKRIPVTEETFKELGDMKQAGQTWDELLEELAAQRKHQQFKEDMKQIKENEEFVPLDEV</sequence>
<evidence type="ECO:0000313" key="2">
    <source>
        <dbReference type="Proteomes" id="UP000011519"/>
    </source>
</evidence>
<dbReference type="RefSeq" id="WP_006654221.1">
    <property type="nucleotide sequence ID" value="NZ_AOIM01000038.1"/>
</dbReference>
<gene>
    <name evidence="1" type="ORF">C483_15337</name>
</gene>
<name>L9ZRL0_9EURY</name>
<organism evidence="1 2">
    <name type="scientific">Natrialba hulunbeirensis JCM 10989</name>
    <dbReference type="NCBI Taxonomy" id="1227493"/>
    <lineage>
        <taxon>Archaea</taxon>
        <taxon>Methanobacteriati</taxon>
        <taxon>Methanobacteriota</taxon>
        <taxon>Stenosarchaea group</taxon>
        <taxon>Halobacteria</taxon>
        <taxon>Halobacteriales</taxon>
        <taxon>Natrialbaceae</taxon>
        <taxon>Natrialba</taxon>
    </lineage>
</organism>
<dbReference type="EMBL" id="AOIM01000038">
    <property type="protein sequence ID" value="ELY88721.1"/>
    <property type="molecule type" value="Genomic_DNA"/>
</dbReference>
<dbReference type="AlphaFoldDB" id="L9ZRL0"/>
<accession>L9ZRL0</accession>
<evidence type="ECO:0000313" key="1">
    <source>
        <dbReference type="EMBL" id="ELY88721.1"/>
    </source>
</evidence>
<keyword evidence="2" id="KW-1185">Reference proteome</keyword>
<dbReference type="Proteomes" id="UP000011519">
    <property type="component" value="Unassembled WGS sequence"/>
</dbReference>
<reference evidence="1 2" key="1">
    <citation type="journal article" date="2014" name="PLoS Genet.">
        <title>Phylogenetically driven sequencing of extremely halophilic archaea reveals strategies for static and dynamic osmo-response.</title>
        <authorList>
            <person name="Becker E.A."/>
            <person name="Seitzer P.M."/>
            <person name="Tritt A."/>
            <person name="Larsen D."/>
            <person name="Krusor M."/>
            <person name="Yao A.I."/>
            <person name="Wu D."/>
            <person name="Madern D."/>
            <person name="Eisen J.A."/>
            <person name="Darling A.E."/>
            <person name="Facciotti M.T."/>
        </authorList>
    </citation>
    <scope>NUCLEOTIDE SEQUENCE [LARGE SCALE GENOMIC DNA]</scope>
    <source>
        <strain evidence="1 2">JCM 10989</strain>
    </source>
</reference>
<proteinExistence type="predicted"/>
<comment type="caution">
    <text evidence="1">The sequence shown here is derived from an EMBL/GenBank/DDBJ whole genome shotgun (WGS) entry which is preliminary data.</text>
</comment>